<organism evidence="2 3">
    <name type="scientific">Paraconexibacter algicola</name>
    <dbReference type="NCBI Taxonomy" id="2133960"/>
    <lineage>
        <taxon>Bacteria</taxon>
        <taxon>Bacillati</taxon>
        <taxon>Actinomycetota</taxon>
        <taxon>Thermoleophilia</taxon>
        <taxon>Solirubrobacterales</taxon>
        <taxon>Paraconexibacteraceae</taxon>
        <taxon>Paraconexibacter</taxon>
    </lineage>
</organism>
<name>A0A2T4UKK7_9ACTN</name>
<comment type="caution">
    <text evidence="2">The sequence shown here is derived from an EMBL/GenBank/DDBJ whole genome shotgun (WGS) entry which is preliminary data.</text>
</comment>
<dbReference type="PROSITE" id="PS51257">
    <property type="entry name" value="PROKAR_LIPOPROTEIN"/>
    <property type="match status" value="1"/>
</dbReference>
<evidence type="ECO:0000313" key="3">
    <source>
        <dbReference type="Proteomes" id="UP000240739"/>
    </source>
</evidence>
<dbReference type="AlphaFoldDB" id="A0A2T4UKK7"/>
<dbReference type="RefSeq" id="WP_107568389.1">
    <property type="nucleotide sequence ID" value="NZ_PYYB01000001.1"/>
</dbReference>
<accession>A0A2T4UKK7</accession>
<gene>
    <name evidence="2" type="ORF">C7Y72_08800</name>
</gene>
<evidence type="ECO:0000313" key="2">
    <source>
        <dbReference type="EMBL" id="PTL59745.1"/>
    </source>
</evidence>
<dbReference type="Pfam" id="PF14230">
    <property type="entry name" value="DUF4333"/>
    <property type="match status" value="1"/>
</dbReference>
<evidence type="ECO:0000259" key="1">
    <source>
        <dbReference type="Pfam" id="PF14230"/>
    </source>
</evidence>
<keyword evidence="3" id="KW-1185">Reference proteome</keyword>
<dbReference type="EMBL" id="PYYB01000001">
    <property type="protein sequence ID" value="PTL59745.1"/>
    <property type="molecule type" value="Genomic_DNA"/>
</dbReference>
<reference evidence="2 3" key="1">
    <citation type="submission" date="2018-03" db="EMBL/GenBank/DDBJ databases">
        <title>Aquarubrobacter algicola gen. nov., sp. nov., a novel actinobacterium isolated from shallow eutrophic lake during the end of cyanobacterial harmful algal blooms.</title>
        <authorList>
            <person name="Chun S.J."/>
        </authorList>
    </citation>
    <scope>NUCLEOTIDE SEQUENCE [LARGE SCALE GENOMIC DNA]</scope>
    <source>
        <strain evidence="2 3">Seoho-28</strain>
    </source>
</reference>
<sequence length="109" mass="11447">MRHCFVLGVVVLLLAGCGGDDEAPPATTAAAPPATLLDTARVEQEIRRSIRRQRDVAATVTCPREVRQARGVNFVCSARTAEGETPFAVVQTDDAGTVTYTAAQPAPAP</sequence>
<protein>
    <recommendedName>
        <fullName evidence="1">DUF4333 domain-containing protein</fullName>
    </recommendedName>
</protein>
<dbReference type="InterPro" id="IPR025637">
    <property type="entry name" value="DUF4333"/>
</dbReference>
<feature type="domain" description="DUF4333" evidence="1">
    <location>
        <begin position="35"/>
        <end position="94"/>
    </location>
</feature>
<dbReference type="Proteomes" id="UP000240739">
    <property type="component" value="Unassembled WGS sequence"/>
</dbReference>
<proteinExistence type="predicted"/>